<keyword evidence="3" id="KW-1185">Reference proteome</keyword>
<dbReference type="Gene3D" id="3.90.1200.10">
    <property type="match status" value="1"/>
</dbReference>
<dbReference type="InterPro" id="IPR011009">
    <property type="entry name" value="Kinase-like_dom_sf"/>
</dbReference>
<organism evidence="2 3">
    <name type="scientific">Actinoalloteichus hoggarensis</name>
    <dbReference type="NCBI Taxonomy" id="1470176"/>
    <lineage>
        <taxon>Bacteria</taxon>
        <taxon>Bacillati</taxon>
        <taxon>Actinomycetota</taxon>
        <taxon>Actinomycetes</taxon>
        <taxon>Pseudonocardiales</taxon>
        <taxon>Pseudonocardiaceae</taxon>
        <taxon>Actinoalloteichus</taxon>
    </lineage>
</organism>
<reference evidence="2 3" key="1">
    <citation type="submission" date="2017-07" db="EMBL/GenBank/DDBJ databases">
        <title>Complete genome sequence of Actinoalloteichus hoggarensis DSM 45943, type strain of Actinoalloteichus hoggarensis.</title>
        <authorList>
            <person name="Ruckert C."/>
            <person name="Nouioui I."/>
            <person name="Willmese J."/>
            <person name="van Wezel G."/>
            <person name="Klenk H.-P."/>
            <person name="Kalinowski J."/>
            <person name="Zotchev S.B."/>
        </authorList>
    </citation>
    <scope>NUCLEOTIDE SEQUENCE [LARGE SCALE GENOMIC DNA]</scope>
    <source>
        <strain evidence="2 3">DSM 45943</strain>
    </source>
</reference>
<dbReference type="OrthoDB" id="3723194at2"/>
<dbReference type="InterPro" id="IPR002575">
    <property type="entry name" value="Aminoglycoside_PTrfase"/>
</dbReference>
<accession>A0A221W732</accession>
<gene>
    <name evidence="2" type="ORF">AHOG_19730</name>
</gene>
<dbReference type="Pfam" id="PF01636">
    <property type="entry name" value="APH"/>
    <property type="match status" value="1"/>
</dbReference>
<evidence type="ECO:0000313" key="2">
    <source>
        <dbReference type="EMBL" id="ASO21564.1"/>
    </source>
</evidence>
<name>A0A221W732_9PSEU</name>
<proteinExistence type="predicted"/>
<dbReference type="AlphaFoldDB" id="A0A221W732"/>
<dbReference type="Proteomes" id="UP000204221">
    <property type="component" value="Chromosome"/>
</dbReference>
<dbReference type="KEGG" id="ahg:AHOG_19730"/>
<evidence type="ECO:0000313" key="3">
    <source>
        <dbReference type="Proteomes" id="UP000204221"/>
    </source>
</evidence>
<feature type="domain" description="Aminoglycoside phosphotransferase" evidence="1">
    <location>
        <begin position="39"/>
        <end position="245"/>
    </location>
</feature>
<evidence type="ECO:0000259" key="1">
    <source>
        <dbReference type="Pfam" id="PF01636"/>
    </source>
</evidence>
<dbReference type="SUPFAM" id="SSF56112">
    <property type="entry name" value="Protein kinase-like (PK-like)"/>
    <property type="match status" value="1"/>
</dbReference>
<keyword evidence="2" id="KW-0808">Transferase</keyword>
<dbReference type="EMBL" id="CP022521">
    <property type="protein sequence ID" value="ASO21564.1"/>
    <property type="molecule type" value="Genomic_DNA"/>
</dbReference>
<dbReference type="GO" id="GO:0016740">
    <property type="term" value="F:transferase activity"/>
    <property type="evidence" value="ECO:0007669"/>
    <property type="project" value="UniProtKB-KW"/>
</dbReference>
<sequence length="294" mass="32445">MTSIDSGEVLTEAGLAVGVSTAGAQLIRDGTNVMYRLPGAVVARIGPAGSHGLAERQITASRWLADAGIPVVQVLDGVEQPTLVGDRPVTWWVTLPEHRHAEPAELGAMLRRLHELAVPESALFPEVDPLDGLYEAIRDGSPLLAQDDRRWLQDLVDSLRADYGDVAQDLPRHVIHGDAWQGNVVVVDPDRPVLLDLDHFGIGPWEWDLISLAVDYTDFARITPTDYRAFVEAYGGYDMTAWPGYRTLATIREVRWATFALSKATTDDEVAKQARHRVACLRGVIDRPWTWTAL</sequence>
<protein>
    <submittedName>
        <fullName evidence="2">Phosphotransferase enzyme family protein</fullName>
    </submittedName>
</protein>